<dbReference type="InterPro" id="IPR021410">
    <property type="entry name" value="FAF"/>
</dbReference>
<evidence type="ECO:0000259" key="3">
    <source>
        <dbReference type="Pfam" id="PF11250"/>
    </source>
</evidence>
<feature type="domain" description="FAF" evidence="3">
    <location>
        <begin position="151"/>
        <end position="203"/>
    </location>
</feature>
<dbReference type="PANTHER" id="PTHR33155:SF4">
    <property type="entry name" value="PROTEIN FANTASTIC FOUR 3"/>
    <property type="match status" value="1"/>
</dbReference>
<comment type="caution">
    <text evidence="4">The sequence shown here is derived from an EMBL/GenBank/DDBJ whole genome shotgun (WGS) entry which is preliminary data.</text>
</comment>
<name>A0AAV3NPY4_LITER</name>
<dbReference type="Proteomes" id="UP001454036">
    <property type="component" value="Unassembled WGS sequence"/>
</dbReference>
<protein>
    <recommendedName>
        <fullName evidence="3">FAF domain-containing protein</fullName>
    </recommendedName>
</protein>
<sequence>MSTIVYQGVQTCFESQLIETTILKLKVAQLTSTENKCHIQEFNKNQENIPSQGFHCMQNISNIPSSPNEKQNSYIHPLTKTSPKLSQKSLELCTENLGSETGSDDGVDIDILLFNHDVENSISDGLVSEVEEKKVAFKLESRISKKETPRSFPPPLTSMRSSNSIQCRTHREDGRLIIEAIEIPSRNTYLQAERSNGRLRLSFINDCDIYFDTEMNNEGDEINDDYESYDYVEDCNEGEELAYGDDDDEENDENIEEEIILNKIEVEGEIGIEKFQRLSRCIESGHDNRNLCNWRNSLWVATS</sequence>
<reference evidence="4 5" key="1">
    <citation type="submission" date="2024-01" db="EMBL/GenBank/DDBJ databases">
        <title>The complete chloroplast genome sequence of Lithospermum erythrorhizon: insights into the phylogenetic relationship among Boraginaceae species and the maternal lineages of purple gromwells.</title>
        <authorList>
            <person name="Okada T."/>
            <person name="Watanabe K."/>
        </authorList>
    </citation>
    <scope>NUCLEOTIDE SEQUENCE [LARGE SCALE GENOMIC DNA]</scope>
</reference>
<proteinExistence type="inferred from homology"/>
<evidence type="ECO:0000256" key="1">
    <source>
        <dbReference type="ARBA" id="ARBA00008690"/>
    </source>
</evidence>
<dbReference type="Pfam" id="PF11250">
    <property type="entry name" value="FAF"/>
    <property type="match status" value="1"/>
</dbReference>
<dbReference type="InterPro" id="IPR046431">
    <property type="entry name" value="FAF_dom"/>
</dbReference>
<dbReference type="EMBL" id="BAABME010000228">
    <property type="protein sequence ID" value="GAA0140891.1"/>
    <property type="molecule type" value="Genomic_DNA"/>
</dbReference>
<comment type="similarity">
    <text evidence="1">Belongs to the fantastic four family.</text>
</comment>
<gene>
    <name evidence="4" type="ORF">LIER_02161</name>
</gene>
<evidence type="ECO:0000313" key="4">
    <source>
        <dbReference type="EMBL" id="GAA0140891.1"/>
    </source>
</evidence>
<keyword evidence="5" id="KW-1185">Reference proteome</keyword>
<dbReference type="AlphaFoldDB" id="A0AAV3NPY4"/>
<dbReference type="PANTHER" id="PTHR33155">
    <property type="entry name" value="FANTASTIC FOUR-LIKE PROTEIN (DUF3049)"/>
    <property type="match status" value="1"/>
</dbReference>
<evidence type="ECO:0000256" key="2">
    <source>
        <dbReference type="SAM" id="MobiDB-lite"/>
    </source>
</evidence>
<organism evidence="4 5">
    <name type="scientific">Lithospermum erythrorhizon</name>
    <name type="common">Purple gromwell</name>
    <name type="synonym">Lithospermum officinale var. erythrorhizon</name>
    <dbReference type="NCBI Taxonomy" id="34254"/>
    <lineage>
        <taxon>Eukaryota</taxon>
        <taxon>Viridiplantae</taxon>
        <taxon>Streptophyta</taxon>
        <taxon>Embryophyta</taxon>
        <taxon>Tracheophyta</taxon>
        <taxon>Spermatophyta</taxon>
        <taxon>Magnoliopsida</taxon>
        <taxon>eudicotyledons</taxon>
        <taxon>Gunneridae</taxon>
        <taxon>Pentapetalae</taxon>
        <taxon>asterids</taxon>
        <taxon>lamiids</taxon>
        <taxon>Boraginales</taxon>
        <taxon>Boraginaceae</taxon>
        <taxon>Boraginoideae</taxon>
        <taxon>Lithospermeae</taxon>
        <taxon>Lithospermum</taxon>
    </lineage>
</organism>
<evidence type="ECO:0000313" key="5">
    <source>
        <dbReference type="Proteomes" id="UP001454036"/>
    </source>
</evidence>
<feature type="region of interest" description="Disordered" evidence="2">
    <location>
        <begin position="146"/>
        <end position="165"/>
    </location>
</feature>
<accession>A0AAV3NPY4</accession>